<dbReference type="EMBL" id="WNKT01000030">
    <property type="protein sequence ID" value="MTW22062.1"/>
    <property type="molecule type" value="Genomic_DNA"/>
</dbReference>
<dbReference type="RefSeq" id="WP_155450635.1">
    <property type="nucleotide sequence ID" value="NZ_WNKT01000030.1"/>
</dbReference>
<sequence>MHETLGLGLGLALAGVAGLGLGAMFFGGLWWTLRKSLKSPRPALWLLGSLLARMGLLLVGLYLVSDGHWERLLAGLVGVIGARFVVLQLTHPADDHRTVVKEVDHAPES</sequence>
<dbReference type="Pfam" id="PF12966">
    <property type="entry name" value="AtpR"/>
    <property type="match status" value="1"/>
</dbReference>
<dbReference type="OrthoDB" id="5773063at2"/>
<evidence type="ECO:0000256" key="1">
    <source>
        <dbReference type="SAM" id="Phobius"/>
    </source>
</evidence>
<comment type="caution">
    <text evidence="2">The sequence shown here is derived from an EMBL/GenBank/DDBJ whole genome shotgun (WGS) entry which is preliminary data.</text>
</comment>
<feature type="transmembrane region" description="Helical" evidence="1">
    <location>
        <begin position="43"/>
        <end position="65"/>
    </location>
</feature>
<keyword evidence="1" id="KW-0812">Transmembrane</keyword>
<evidence type="ECO:0000313" key="2">
    <source>
        <dbReference type="EMBL" id="MTW22062.1"/>
    </source>
</evidence>
<dbReference type="AlphaFoldDB" id="A0A6N8ECX2"/>
<keyword evidence="1" id="KW-0472">Membrane</keyword>
<proteinExistence type="predicted"/>
<name>A0A6N8ECX2_9GAMM</name>
<keyword evidence="1" id="KW-1133">Transmembrane helix</keyword>
<organism evidence="2 3">
    <name type="scientific">Allochromatium palmeri</name>
    <dbReference type="NCBI Taxonomy" id="231048"/>
    <lineage>
        <taxon>Bacteria</taxon>
        <taxon>Pseudomonadati</taxon>
        <taxon>Pseudomonadota</taxon>
        <taxon>Gammaproteobacteria</taxon>
        <taxon>Chromatiales</taxon>
        <taxon>Chromatiaceae</taxon>
        <taxon>Allochromatium</taxon>
    </lineage>
</organism>
<reference evidence="2 3" key="1">
    <citation type="submission" date="2019-11" db="EMBL/GenBank/DDBJ databases">
        <title>Whole-genome sequence of the anaerobic purple sulfur bacterium Allochromatium palmeri DSM 15591.</title>
        <authorList>
            <person name="Kyndt J.A."/>
            <person name="Meyer T.E."/>
        </authorList>
    </citation>
    <scope>NUCLEOTIDE SEQUENCE [LARGE SCALE GENOMIC DNA]</scope>
    <source>
        <strain evidence="2 3">DSM 15591</strain>
    </source>
</reference>
<gene>
    <name evidence="2" type="ORF">GJ668_13300</name>
</gene>
<dbReference type="InterPro" id="IPR017581">
    <property type="entry name" value="AtpR-like"/>
</dbReference>
<keyword evidence="3" id="KW-1185">Reference proteome</keyword>
<accession>A0A6N8ECX2</accession>
<dbReference type="Proteomes" id="UP000434044">
    <property type="component" value="Unassembled WGS sequence"/>
</dbReference>
<evidence type="ECO:0000313" key="3">
    <source>
        <dbReference type="Proteomes" id="UP000434044"/>
    </source>
</evidence>
<dbReference type="NCBIfam" id="TIGR03165">
    <property type="entry name" value="F1F0_chp_2"/>
    <property type="match status" value="1"/>
</dbReference>
<feature type="transmembrane region" description="Helical" evidence="1">
    <location>
        <begin position="6"/>
        <end position="31"/>
    </location>
</feature>
<protein>
    <submittedName>
        <fullName evidence="2">ATP synthase subunit I</fullName>
    </submittedName>
</protein>